<feature type="region of interest" description="Disordered" evidence="1">
    <location>
        <begin position="313"/>
        <end position="355"/>
    </location>
</feature>
<accession>A0ABD3MVX6</accession>
<evidence type="ECO:0000256" key="1">
    <source>
        <dbReference type="SAM" id="MobiDB-lite"/>
    </source>
</evidence>
<gene>
    <name evidence="3" type="ORF">ACHAWO_011274</name>
</gene>
<dbReference type="SUPFAM" id="SSF54236">
    <property type="entry name" value="Ubiquitin-like"/>
    <property type="match status" value="1"/>
</dbReference>
<dbReference type="InterPro" id="IPR000626">
    <property type="entry name" value="Ubiquitin-like_dom"/>
</dbReference>
<reference evidence="3 4" key="1">
    <citation type="submission" date="2024-10" db="EMBL/GenBank/DDBJ databases">
        <title>Updated reference genomes for cyclostephanoid diatoms.</title>
        <authorList>
            <person name="Roberts W.R."/>
            <person name="Alverson A.J."/>
        </authorList>
    </citation>
    <scope>NUCLEOTIDE SEQUENCE [LARGE SCALE GENOMIC DNA]</scope>
    <source>
        <strain evidence="3 4">AJA010-31</strain>
    </source>
</reference>
<dbReference type="PANTHER" id="PTHR10562">
    <property type="entry name" value="SMALL UBIQUITIN-RELATED MODIFIER"/>
    <property type="match status" value="1"/>
</dbReference>
<dbReference type="CDD" id="cd01763">
    <property type="entry name" value="Ubl_SUMO_like"/>
    <property type="match status" value="1"/>
</dbReference>
<evidence type="ECO:0000313" key="3">
    <source>
        <dbReference type="EMBL" id="KAL3768070.1"/>
    </source>
</evidence>
<dbReference type="SUPFAM" id="SSF160443">
    <property type="entry name" value="SMR domain-like"/>
    <property type="match status" value="1"/>
</dbReference>
<dbReference type="InterPro" id="IPR022617">
    <property type="entry name" value="Rad60/SUMO-like_dom"/>
</dbReference>
<dbReference type="Gene3D" id="3.10.20.90">
    <property type="entry name" value="Phosphatidylinositol 3-kinase Catalytic Subunit, Chain A, domain 1"/>
    <property type="match status" value="1"/>
</dbReference>
<name>A0ABD3MVX6_9STRA</name>
<dbReference type="Proteomes" id="UP001530400">
    <property type="component" value="Unassembled WGS sequence"/>
</dbReference>
<dbReference type="PROSITE" id="PS50053">
    <property type="entry name" value="UBIQUITIN_2"/>
    <property type="match status" value="1"/>
</dbReference>
<dbReference type="AlphaFoldDB" id="A0ABD3MVX6"/>
<protein>
    <recommendedName>
        <fullName evidence="2">Ubiquitin-like domain-containing protein</fullName>
    </recommendedName>
</protein>
<proteinExistence type="predicted"/>
<dbReference type="InterPro" id="IPR036063">
    <property type="entry name" value="Smr_dom_sf"/>
</dbReference>
<keyword evidence="4" id="KW-1185">Reference proteome</keyword>
<feature type="domain" description="Ubiquitin-like" evidence="2">
    <location>
        <begin position="231"/>
        <end position="302"/>
    </location>
</feature>
<evidence type="ECO:0000259" key="2">
    <source>
        <dbReference type="PROSITE" id="PS50053"/>
    </source>
</evidence>
<comment type="caution">
    <text evidence="3">The sequence shown here is derived from an EMBL/GenBank/DDBJ whole genome shotgun (WGS) entry which is preliminary data.</text>
</comment>
<organism evidence="3 4">
    <name type="scientific">Cyclotella atomus</name>
    <dbReference type="NCBI Taxonomy" id="382360"/>
    <lineage>
        <taxon>Eukaryota</taxon>
        <taxon>Sar</taxon>
        <taxon>Stramenopiles</taxon>
        <taxon>Ochrophyta</taxon>
        <taxon>Bacillariophyta</taxon>
        <taxon>Coscinodiscophyceae</taxon>
        <taxon>Thalassiosirophycidae</taxon>
        <taxon>Stephanodiscales</taxon>
        <taxon>Stephanodiscaceae</taxon>
        <taxon>Cyclotella</taxon>
    </lineage>
</organism>
<dbReference type="InterPro" id="IPR029071">
    <property type="entry name" value="Ubiquitin-like_domsf"/>
</dbReference>
<evidence type="ECO:0000313" key="4">
    <source>
        <dbReference type="Proteomes" id="UP001530400"/>
    </source>
</evidence>
<feature type="compositionally biased region" description="Basic residues" evidence="1">
    <location>
        <begin position="326"/>
        <end position="345"/>
    </location>
</feature>
<dbReference type="EMBL" id="JALLPJ020001354">
    <property type="protein sequence ID" value="KAL3768070.1"/>
    <property type="molecule type" value="Genomic_DNA"/>
</dbReference>
<dbReference type="Pfam" id="PF11976">
    <property type="entry name" value="Rad60-SLD"/>
    <property type="match status" value="1"/>
</dbReference>
<dbReference type="Gene3D" id="3.30.1370.110">
    <property type="match status" value="1"/>
</dbReference>
<sequence length="529" mass="58763">MARSKINRKAKANANPCNVKASASAPDHITPAFLGHRCPQDVQNAINFHRGTLTDEVCTFLLSNPPNLKTFVEFWSRPQNQSLTSSRAADTICGASWMLALNYLFLNQVDAARVFMLNGAFIHQCAHKSIVDIVALCQGGSAPLCDHLVDSELPYYNRAFVASHSREHTERYLQSVLPMDLMLRMSFASHAGHKSGSSTWVKDYVNHIGDDWSTSSQPPKHVIKGSDESSIHLTFLNTESNDAVHLSIGVSHMLKELFTKYSEDQDVPLRSLRFVFEGKPLFMSCASNKTPEQLGMRDHDVICVSSTTLSASTSSQAGCAPEPQKKVQRKKSTKRRCNKNNRSKPSKAAYLEQEDPKVAHSQVLSKLFEEAEPQFKVIRQQLNNLTMERTLPKTKSLERKASSSTQQQLVFNPNTEGLAGKAGKTSYVIHVGEVNNLYKSSKKSQAQVLQPQMIDLHGYTQHEALQKLDESLPIWEKYAMEGSYPFVAPVVIICGGGNQILSETVSYWIKENNVSNAPSKTKNTYASAA</sequence>